<gene>
    <name evidence="2" type="ORF">ABID43_004619</name>
</gene>
<dbReference type="Proteomes" id="UP001549145">
    <property type="component" value="Unassembled WGS sequence"/>
</dbReference>
<evidence type="ECO:0000256" key="1">
    <source>
        <dbReference type="SAM" id="MobiDB-lite"/>
    </source>
</evidence>
<reference evidence="2 3" key="1">
    <citation type="submission" date="2024-06" db="EMBL/GenBank/DDBJ databases">
        <title>Genomic Encyclopedia of Type Strains, Phase IV (KMG-IV): sequencing the most valuable type-strain genomes for metagenomic binning, comparative biology and taxonomic classification.</title>
        <authorList>
            <person name="Goeker M."/>
        </authorList>
    </citation>
    <scope>NUCLEOTIDE SEQUENCE [LARGE SCALE GENOMIC DNA]</scope>
    <source>
        <strain evidence="2 3">DSM 21331</strain>
    </source>
</reference>
<comment type="caution">
    <text evidence="2">The sequence shown here is derived from an EMBL/GenBank/DDBJ whole genome shotgun (WGS) entry which is preliminary data.</text>
</comment>
<evidence type="ECO:0000313" key="2">
    <source>
        <dbReference type="EMBL" id="MET3695054.1"/>
    </source>
</evidence>
<evidence type="ECO:0000313" key="3">
    <source>
        <dbReference type="Proteomes" id="UP001549145"/>
    </source>
</evidence>
<organism evidence="2 3">
    <name type="scientific">Methylobacterium goesingense</name>
    <dbReference type="NCBI Taxonomy" id="243690"/>
    <lineage>
        <taxon>Bacteria</taxon>
        <taxon>Pseudomonadati</taxon>
        <taxon>Pseudomonadota</taxon>
        <taxon>Alphaproteobacteria</taxon>
        <taxon>Hyphomicrobiales</taxon>
        <taxon>Methylobacteriaceae</taxon>
        <taxon>Methylobacterium</taxon>
    </lineage>
</organism>
<dbReference type="EMBL" id="JBEPMM010000021">
    <property type="protein sequence ID" value="MET3695054.1"/>
    <property type="molecule type" value="Genomic_DNA"/>
</dbReference>
<keyword evidence="3" id="KW-1185">Reference proteome</keyword>
<sequence>MITDRSIDLEACPVPLDLLGRVYRADADTLSRLIADIPERKRARLAAYLYGRSHMHELGLKVAAACTMAALRTAEGPLGEAIHAQSRRSYAPPTHGETRPSSVRKITLAGSRFGASHVPERADAWR</sequence>
<name>A0ABV2LBQ5_9HYPH</name>
<feature type="region of interest" description="Disordered" evidence="1">
    <location>
        <begin position="83"/>
        <end position="104"/>
    </location>
</feature>
<protein>
    <submittedName>
        <fullName evidence="2">Uncharacterized protein</fullName>
    </submittedName>
</protein>
<accession>A0ABV2LBQ5</accession>
<dbReference type="RefSeq" id="WP_238282107.1">
    <property type="nucleotide sequence ID" value="NZ_BPQL01000153.1"/>
</dbReference>
<proteinExistence type="predicted"/>